<dbReference type="EC" id="3.1.-.-" evidence="10"/>
<evidence type="ECO:0000256" key="4">
    <source>
        <dbReference type="ARBA" id="ARBA00022801"/>
    </source>
</evidence>
<dbReference type="InterPro" id="IPR042206">
    <property type="entry name" value="CRISPR-assoc_Cas1_C"/>
</dbReference>
<comment type="similarity">
    <text evidence="10">Belongs to the CRISPR-associated endonuclease Cas1 family.</text>
</comment>
<evidence type="ECO:0000256" key="1">
    <source>
        <dbReference type="ARBA" id="ARBA00022722"/>
    </source>
</evidence>
<dbReference type="GO" id="GO:0046872">
    <property type="term" value="F:metal ion binding"/>
    <property type="evidence" value="ECO:0007669"/>
    <property type="project" value="UniProtKB-UniRule"/>
</dbReference>
<evidence type="ECO:0000256" key="7">
    <source>
        <dbReference type="ARBA" id="ARBA00023125"/>
    </source>
</evidence>
<dbReference type="GO" id="GO:0003677">
    <property type="term" value="F:DNA binding"/>
    <property type="evidence" value="ECO:0007669"/>
    <property type="project" value="UniProtKB-KW"/>
</dbReference>
<organism evidence="11 12">
    <name type="scientific">Pediococcus cellicola</name>
    <dbReference type="NCBI Taxonomy" id="319652"/>
    <lineage>
        <taxon>Bacteria</taxon>
        <taxon>Bacillati</taxon>
        <taxon>Bacillota</taxon>
        <taxon>Bacilli</taxon>
        <taxon>Lactobacillales</taxon>
        <taxon>Lactobacillaceae</taxon>
        <taxon>Pediococcus</taxon>
    </lineage>
</organism>
<dbReference type="STRING" id="319652.IV80_GL001734"/>
<dbReference type="GO" id="GO:0043571">
    <property type="term" value="P:maintenance of CRISPR repeat elements"/>
    <property type="evidence" value="ECO:0007669"/>
    <property type="project" value="UniProtKB-UniRule"/>
</dbReference>
<evidence type="ECO:0000256" key="6">
    <source>
        <dbReference type="ARBA" id="ARBA00023118"/>
    </source>
</evidence>
<dbReference type="NCBIfam" id="TIGR00287">
    <property type="entry name" value="cas1"/>
    <property type="match status" value="1"/>
</dbReference>
<dbReference type="Gene3D" id="1.20.120.920">
    <property type="entry name" value="CRISPR-associated endonuclease Cas1, C-terminal domain"/>
    <property type="match status" value="1"/>
</dbReference>
<keyword evidence="2 10" id="KW-0479">Metal-binding</keyword>
<dbReference type="PANTHER" id="PTHR34353:SF2">
    <property type="entry name" value="CRISPR-ASSOCIATED ENDONUCLEASE CAS1 1"/>
    <property type="match status" value="1"/>
</dbReference>
<dbReference type="NCBIfam" id="TIGR03640">
    <property type="entry name" value="cas1_DVULG"/>
    <property type="match status" value="1"/>
</dbReference>
<sequence>MDGGNIEIRVNKQVLGKVPLLNLEGVVTFGRAGASPALMNECMKSLIPITFLSPSGSLMGRVIGVTNGNVVLRKKQYQVSEDNQKSGLIARNFIIGKIYNQRWMLERATRDHALVINTQQFKLASSQLQEVIQQLLSEEDIDTIRGIEGNAATLYYGLFDQLILQQKKEFQFHGRNRRPPLDKVNALLSFAYTLLAHDVSAALETVGLDSYVGFMHQDRPGRMSLALDLMEELRGVYADRFVIRLINKKIVNAKDFQKKENGAVLLHEDGRKKFIEEWQQRKQDKIVHPYLNEKISWGLVPYTQAMLLARFLRGDLDEYPPFLWK</sequence>
<dbReference type="GO" id="GO:0051607">
    <property type="term" value="P:defense response to virus"/>
    <property type="evidence" value="ECO:0007669"/>
    <property type="project" value="UniProtKB-UniRule"/>
</dbReference>
<keyword evidence="12" id="KW-1185">Reference proteome</keyword>
<dbReference type="InterPro" id="IPR042211">
    <property type="entry name" value="CRISPR-assoc_Cas1_N"/>
</dbReference>
<dbReference type="InterPro" id="IPR019856">
    <property type="entry name" value="CRISPR-assoc_Cas1_DVULG"/>
</dbReference>
<name>A0A0R2ILG1_9LACO</name>
<evidence type="ECO:0000256" key="10">
    <source>
        <dbReference type="HAMAP-Rule" id="MF_01470"/>
    </source>
</evidence>
<dbReference type="HAMAP" id="MF_01470">
    <property type="entry name" value="Cas1"/>
    <property type="match status" value="1"/>
</dbReference>
<dbReference type="InterPro" id="IPR050646">
    <property type="entry name" value="Cas1"/>
</dbReference>
<evidence type="ECO:0000256" key="2">
    <source>
        <dbReference type="ARBA" id="ARBA00022723"/>
    </source>
</evidence>
<keyword evidence="3 10" id="KW-0255">Endonuclease</keyword>
<feature type="binding site" evidence="10">
    <location>
        <position position="148"/>
    </location>
    <ligand>
        <name>Mn(2+)</name>
        <dbReference type="ChEBI" id="CHEBI:29035"/>
    </ligand>
</feature>
<evidence type="ECO:0000256" key="3">
    <source>
        <dbReference type="ARBA" id="ARBA00022759"/>
    </source>
</evidence>
<dbReference type="Proteomes" id="UP000051568">
    <property type="component" value="Unassembled WGS sequence"/>
</dbReference>
<comment type="caution">
    <text evidence="11">The sequence shown here is derived from an EMBL/GenBank/DDBJ whole genome shotgun (WGS) entry which is preliminary data.</text>
</comment>
<dbReference type="Pfam" id="PF01867">
    <property type="entry name" value="Cas_Cas1"/>
    <property type="match status" value="1"/>
</dbReference>
<comment type="cofactor">
    <cofactor evidence="10">
        <name>Mg(2+)</name>
        <dbReference type="ChEBI" id="CHEBI:18420"/>
    </cofactor>
    <cofactor evidence="10">
        <name>Mn(2+)</name>
        <dbReference type="ChEBI" id="CHEBI:29035"/>
    </cofactor>
</comment>
<dbReference type="GO" id="GO:0016787">
    <property type="term" value="F:hydrolase activity"/>
    <property type="evidence" value="ECO:0007669"/>
    <property type="project" value="UniProtKB-KW"/>
</dbReference>
<dbReference type="Gene3D" id="3.100.10.20">
    <property type="entry name" value="CRISPR-associated endonuclease Cas1, N-terminal domain"/>
    <property type="match status" value="1"/>
</dbReference>
<evidence type="ECO:0000313" key="11">
    <source>
        <dbReference type="EMBL" id="KRN65891.1"/>
    </source>
</evidence>
<keyword evidence="7 10" id="KW-0238">DNA-binding</keyword>
<gene>
    <name evidence="10" type="primary">cas1</name>
    <name evidence="11" type="ORF">IV80_GL001734</name>
</gene>
<evidence type="ECO:0000256" key="5">
    <source>
        <dbReference type="ARBA" id="ARBA00022842"/>
    </source>
</evidence>
<comment type="function">
    <text evidence="10">CRISPR (clustered regularly interspaced short palindromic repeat), is an adaptive immune system that provides protection against mobile genetic elements (viruses, transposable elements and conjugative plasmids). CRISPR clusters contain spacers, sequences complementary to antecedent mobile elements, and target invading nucleic acids. CRISPR clusters are transcribed and processed into CRISPR RNA (crRNA). Acts as a dsDNA endonuclease. Involved in the integration of spacer DNA into the CRISPR cassette.</text>
</comment>
<evidence type="ECO:0000313" key="12">
    <source>
        <dbReference type="Proteomes" id="UP000051568"/>
    </source>
</evidence>
<dbReference type="PATRIC" id="fig|319652.3.peg.1759"/>
<keyword evidence="6 10" id="KW-0051">Antiviral defense</keyword>
<keyword evidence="1 10" id="KW-0540">Nuclease</keyword>
<protein>
    <recommendedName>
        <fullName evidence="10">CRISPR-associated endonuclease Cas1</fullName>
        <ecNumber evidence="10">3.1.-.-</ecNumber>
    </recommendedName>
</protein>
<keyword evidence="4 10" id="KW-0378">Hydrolase</keyword>
<dbReference type="InterPro" id="IPR002729">
    <property type="entry name" value="CRISPR-assoc_Cas1"/>
</dbReference>
<proteinExistence type="inferred from homology"/>
<dbReference type="GO" id="GO:0004520">
    <property type="term" value="F:DNA endonuclease activity"/>
    <property type="evidence" value="ECO:0007669"/>
    <property type="project" value="InterPro"/>
</dbReference>
<comment type="subunit">
    <text evidence="9 10">Homodimer, forms a heterotetramer with a Cas2 homodimer.</text>
</comment>
<dbReference type="AlphaFoldDB" id="A0A0R2ILG1"/>
<keyword evidence="8 10" id="KW-0464">Manganese</keyword>
<accession>A0A0R2ILG1</accession>
<feature type="binding site" evidence="10">
    <location>
        <position position="231"/>
    </location>
    <ligand>
        <name>Mn(2+)</name>
        <dbReference type="ChEBI" id="CHEBI:29035"/>
    </ligand>
</feature>
<evidence type="ECO:0000256" key="9">
    <source>
        <dbReference type="ARBA" id="ARBA00038592"/>
    </source>
</evidence>
<dbReference type="EMBL" id="JQBR01000007">
    <property type="protein sequence ID" value="KRN65891.1"/>
    <property type="molecule type" value="Genomic_DNA"/>
</dbReference>
<evidence type="ECO:0000256" key="8">
    <source>
        <dbReference type="ARBA" id="ARBA00023211"/>
    </source>
</evidence>
<reference evidence="11 12" key="1">
    <citation type="journal article" date="2015" name="Genome Announc.">
        <title>Expanding the biotechnology potential of lactobacilli through comparative genomics of 213 strains and associated genera.</title>
        <authorList>
            <person name="Sun Z."/>
            <person name="Harris H.M."/>
            <person name="McCann A."/>
            <person name="Guo C."/>
            <person name="Argimon S."/>
            <person name="Zhang W."/>
            <person name="Yang X."/>
            <person name="Jeffery I.B."/>
            <person name="Cooney J.C."/>
            <person name="Kagawa T.F."/>
            <person name="Liu W."/>
            <person name="Song Y."/>
            <person name="Salvetti E."/>
            <person name="Wrobel A."/>
            <person name="Rasinkangas P."/>
            <person name="Parkhill J."/>
            <person name="Rea M.C."/>
            <person name="O'Sullivan O."/>
            <person name="Ritari J."/>
            <person name="Douillard F.P."/>
            <person name="Paul Ross R."/>
            <person name="Yang R."/>
            <person name="Briner A.E."/>
            <person name="Felis G.E."/>
            <person name="de Vos W.M."/>
            <person name="Barrangou R."/>
            <person name="Klaenhammer T.R."/>
            <person name="Caufield P.W."/>
            <person name="Cui Y."/>
            <person name="Zhang H."/>
            <person name="O'Toole P.W."/>
        </authorList>
    </citation>
    <scope>NUCLEOTIDE SEQUENCE [LARGE SCALE GENOMIC DNA]</scope>
    <source>
        <strain evidence="11 12">DSM 17757</strain>
    </source>
</reference>
<keyword evidence="5 10" id="KW-0460">Magnesium</keyword>
<feature type="binding site" evidence="10">
    <location>
        <position position="216"/>
    </location>
    <ligand>
        <name>Mn(2+)</name>
        <dbReference type="ChEBI" id="CHEBI:29035"/>
    </ligand>
</feature>
<dbReference type="PANTHER" id="PTHR34353">
    <property type="entry name" value="CRISPR-ASSOCIATED ENDONUCLEASE CAS1 1"/>
    <property type="match status" value="1"/>
</dbReference>